<gene>
    <name evidence="18" type="ORF">POBO1169_LOCUS8610</name>
</gene>
<dbReference type="InterPro" id="IPR005135">
    <property type="entry name" value="Endo/exonuclease/phosphatase"/>
</dbReference>
<name>A0A7S0R3W3_9CHLO</name>
<protein>
    <recommendedName>
        <fullName evidence="17">Endonuclease/exonuclease/phosphatase domain-containing protein</fullName>
    </recommendedName>
</protein>
<reference evidence="18" key="1">
    <citation type="submission" date="2021-01" db="EMBL/GenBank/DDBJ databases">
        <authorList>
            <person name="Corre E."/>
            <person name="Pelletier E."/>
            <person name="Niang G."/>
            <person name="Scheremetjew M."/>
            <person name="Finn R."/>
            <person name="Kale V."/>
            <person name="Holt S."/>
            <person name="Cochrane G."/>
            <person name="Meng A."/>
            <person name="Brown T."/>
            <person name="Cohen L."/>
        </authorList>
    </citation>
    <scope>NUCLEOTIDE SEQUENCE</scope>
    <source>
        <strain evidence="18">CCMP722</strain>
    </source>
</reference>
<proteinExistence type="inferred from homology"/>
<evidence type="ECO:0000256" key="13">
    <source>
        <dbReference type="ARBA" id="ARBA00023163"/>
    </source>
</evidence>
<evidence type="ECO:0000256" key="11">
    <source>
        <dbReference type="ARBA" id="ARBA00022884"/>
    </source>
</evidence>
<keyword evidence="12" id="KW-0805">Transcription regulation</keyword>
<dbReference type="EMBL" id="HBFA01016820">
    <property type="protein sequence ID" value="CAD8666374.1"/>
    <property type="molecule type" value="Transcribed_RNA"/>
</dbReference>
<dbReference type="Pfam" id="PF03372">
    <property type="entry name" value="Exo_endo_phos"/>
    <property type="match status" value="1"/>
</dbReference>
<dbReference type="CDD" id="cd09097">
    <property type="entry name" value="Deadenylase_CCR4"/>
    <property type="match status" value="1"/>
</dbReference>
<comment type="function">
    <text evidence="15">Acts as a catalytic component of the CCR4-NOT core complex, which in the nucleus seems to be a general transcription factor, and in the cytoplasm the major mRNA deadenylase involved in mRNA turnover.</text>
</comment>
<evidence type="ECO:0000256" key="6">
    <source>
        <dbReference type="ARBA" id="ARBA00022722"/>
    </source>
</evidence>
<evidence type="ECO:0000259" key="17">
    <source>
        <dbReference type="Pfam" id="PF03372"/>
    </source>
</evidence>
<keyword evidence="11" id="KW-0694">RNA-binding</keyword>
<dbReference type="PANTHER" id="PTHR12121:SF34">
    <property type="entry name" value="PROTEIN ANGEL"/>
    <property type="match status" value="1"/>
</dbReference>
<comment type="similarity">
    <text evidence="4">Belongs to the CCR4/nocturin family.</text>
</comment>
<sequence length="568" mass="62286">MLTILKIHLPTDTPIVGCDLKPYVLVRRADSTVSTEDVPEGSQPEGSQCLRSRWYRSGNSRKTPVCSVHPSEAATLQCIGCLKSKVPVQKSYHCSQKCFVACWPDHKNWHANPSSTGLPCTEDDSSHYRNPMGSNGDEGLPEWVLVGQGRTYTPTSDDIGHTLKFEVTPFDSQRNAEDAPTTVVTGRVIPPPNPPARNLLPVEGSPANSHPSSFTVMTYNVLADLYATSEMYTYCPGWALSWGYRKQALLREILSQRADIICLQEVQSDHYEEFFAPEMKKAGYTAVYKMKTAAVYTGSAYTIDGCATFFRTDRFTLVKKYEVEFNKAALSLSEALSAANQKKAALNRLLKDNVALIVVLDSLEGPDPDAAAVGKRQLVCVANTHIHANPELKDVKLWQVHTLLKGLEKIAASADIPMLVTGDFNSTPGSAPHSLLANGRVDASHPELATDPLGILRPPSKLCHQLPLMSAYASMASPGISSSVGRGEAEKQMRRVDTTNQEPLFTNYGADFTGTLDYLFYTANSLVPTKLLELPDKSDVQMNGHGMPNNAWSSDHIALMAEFQFKTQ</sequence>
<accession>A0A7S0R3W3</accession>
<evidence type="ECO:0000256" key="5">
    <source>
        <dbReference type="ARBA" id="ARBA00022490"/>
    </source>
</evidence>
<keyword evidence="6" id="KW-0540">Nuclease</keyword>
<dbReference type="GO" id="GO:0046872">
    <property type="term" value="F:metal ion binding"/>
    <property type="evidence" value="ECO:0007669"/>
    <property type="project" value="UniProtKB-KW"/>
</dbReference>
<evidence type="ECO:0000256" key="2">
    <source>
        <dbReference type="ARBA" id="ARBA00004123"/>
    </source>
</evidence>
<keyword evidence="7" id="KW-0479">Metal-binding</keyword>
<dbReference type="AlphaFoldDB" id="A0A7S0R3W3"/>
<keyword evidence="9" id="KW-0378">Hydrolase</keyword>
<dbReference type="FunFam" id="3.60.10.10:FF:000016">
    <property type="entry name" value="Carbon catabolite repressor protein 4 1"/>
    <property type="match status" value="1"/>
</dbReference>
<dbReference type="GO" id="GO:0000175">
    <property type="term" value="F:3'-5'-RNA exonuclease activity"/>
    <property type="evidence" value="ECO:0007669"/>
    <property type="project" value="TreeGrafter"/>
</dbReference>
<evidence type="ECO:0000256" key="1">
    <source>
        <dbReference type="ARBA" id="ARBA00001946"/>
    </source>
</evidence>
<evidence type="ECO:0000256" key="14">
    <source>
        <dbReference type="ARBA" id="ARBA00023242"/>
    </source>
</evidence>
<dbReference type="SUPFAM" id="SSF56219">
    <property type="entry name" value="DNase I-like"/>
    <property type="match status" value="1"/>
</dbReference>
<keyword evidence="8" id="KW-0677">Repeat</keyword>
<dbReference type="GO" id="GO:0005634">
    <property type="term" value="C:nucleus"/>
    <property type="evidence" value="ECO:0007669"/>
    <property type="project" value="UniProtKB-SubCell"/>
</dbReference>
<evidence type="ECO:0000256" key="8">
    <source>
        <dbReference type="ARBA" id="ARBA00022737"/>
    </source>
</evidence>
<comment type="subcellular location">
    <subcellularLocation>
        <location evidence="3">Cytoplasm</location>
    </subcellularLocation>
    <subcellularLocation>
        <location evidence="2">Nucleus</location>
    </subcellularLocation>
</comment>
<organism evidence="18">
    <name type="scientific">Pyramimonas obovata</name>
    <dbReference type="NCBI Taxonomy" id="1411642"/>
    <lineage>
        <taxon>Eukaryota</taxon>
        <taxon>Viridiplantae</taxon>
        <taxon>Chlorophyta</taxon>
        <taxon>Pyramimonadophyceae</taxon>
        <taxon>Pyramimonadales</taxon>
        <taxon>Pyramimonadaceae</taxon>
        <taxon>Pyramimonas</taxon>
        <taxon>Pyramimonas incertae sedis</taxon>
    </lineage>
</organism>
<evidence type="ECO:0000256" key="16">
    <source>
        <dbReference type="SAM" id="MobiDB-lite"/>
    </source>
</evidence>
<evidence type="ECO:0000256" key="3">
    <source>
        <dbReference type="ARBA" id="ARBA00004496"/>
    </source>
</evidence>
<feature type="region of interest" description="Disordered" evidence="16">
    <location>
        <begin position="174"/>
        <end position="194"/>
    </location>
</feature>
<keyword evidence="10" id="KW-0460">Magnesium</keyword>
<dbReference type="InterPro" id="IPR050410">
    <property type="entry name" value="CCR4/nocturin_mRNA_transcr"/>
</dbReference>
<evidence type="ECO:0000313" key="18">
    <source>
        <dbReference type="EMBL" id="CAD8666374.1"/>
    </source>
</evidence>
<comment type="cofactor">
    <cofactor evidence="1">
        <name>Mg(2+)</name>
        <dbReference type="ChEBI" id="CHEBI:18420"/>
    </cofactor>
</comment>
<keyword evidence="14" id="KW-0539">Nucleus</keyword>
<keyword evidence="13" id="KW-0804">Transcription</keyword>
<dbReference type="GO" id="GO:0005737">
    <property type="term" value="C:cytoplasm"/>
    <property type="evidence" value="ECO:0007669"/>
    <property type="project" value="UniProtKB-SubCell"/>
</dbReference>
<dbReference type="GO" id="GO:0003723">
    <property type="term" value="F:RNA binding"/>
    <property type="evidence" value="ECO:0007669"/>
    <property type="project" value="UniProtKB-KW"/>
</dbReference>
<feature type="domain" description="Endonuclease/exonuclease/phosphatase" evidence="17">
    <location>
        <begin position="217"/>
        <end position="556"/>
    </location>
</feature>
<evidence type="ECO:0000256" key="7">
    <source>
        <dbReference type="ARBA" id="ARBA00022723"/>
    </source>
</evidence>
<dbReference type="InterPro" id="IPR036691">
    <property type="entry name" value="Endo/exonu/phosph_ase_sf"/>
</dbReference>
<evidence type="ECO:0000256" key="9">
    <source>
        <dbReference type="ARBA" id="ARBA00022801"/>
    </source>
</evidence>
<evidence type="ECO:0000256" key="4">
    <source>
        <dbReference type="ARBA" id="ARBA00010774"/>
    </source>
</evidence>
<dbReference type="PANTHER" id="PTHR12121">
    <property type="entry name" value="CARBON CATABOLITE REPRESSOR PROTEIN 4"/>
    <property type="match status" value="1"/>
</dbReference>
<evidence type="ECO:0000256" key="10">
    <source>
        <dbReference type="ARBA" id="ARBA00022842"/>
    </source>
</evidence>
<evidence type="ECO:0000256" key="15">
    <source>
        <dbReference type="ARBA" id="ARBA00054840"/>
    </source>
</evidence>
<keyword evidence="5" id="KW-0963">Cytoplasm</keyword>
<evidence type="ECO:0000256" key="12">
    <source>
        <dbReference type="ARBA" id="ARBA00023015"/>
    </source>
</evidence>
<dbReference type="Gene3D" id="3.60.10.10">
    <property type="entry name" value="Endonuclease/exonuclease/phosphatase"/>
    <property type="match status" value="1"/>
</dbReference>